<evidence type="ECO:0000313" key="2">
    <source>
        <dbReference type="Proteomes" id="UP000646776"/>
    </source>
</evidence>
<protein>
    <submittedName>
        <fullName evidence="1">Uncharacterized protein</fullName>
    </submittedName>
</protein>
<keyword evidence="2" id="KW-1185">Reference proteome</keyword>
<gene>
    <name evidence="1" type="ORF">GCM10010226_07570</name>
</gene>
<dbReference type="EMBL" id="BMSA01000002">
    <property type="protein sequence ID" value="GGT34085.1"/>
    <property type="molecule type" value="Genomic_DNA"/>
</dbReference>
<reference evidence="1" key="1">
    <citation type="journal article" date="2014" name="Int. J. Syst. Evol. Microbiol.">
        <title>Complete genome sequence of Corynebacterium casei LMG S-19264T (=DSM 44701T), isolated from a smear-ripened cheese.</title>
        <authorList>
            <consortium name="US DOE Joint Genome Institute (JGI-PGF)"/>
            <person name="Walter F."/>
            <person name="Albersmeier A."/>
            <person name="Kalinowski J."/>
            <person name="Ruckert C."/>
        </authorList>
    </citation>
    <scope>NUCLEOTIDE SEQUENCE</scope>
    <source>
        <strain evidence="1">JCM 4125</strain>
    </source>
</reference>
<name>A0A918H2U5_9ACTN</name>
<evidence type="ECO:0000313" key="1">
    <source>
        <dbReference type="EMBL" id="GGT34085.1"/>
    </source>
</evidence>
<sequence>MEQVCPPGAPEPRRPPLRCRDGFAGGSTVRVAVAVAVTVAKPRGVAALVIQGARAARAHRAAEAGEAAPGPRYRPTR</sequence>
<accession>A0A918H2U5</accession>
<comment type="caution">
    <text evidence="1">The sequence shown here is derived from an EMBL/GenBank/DDBJ whole genome shotgun (WGS) entry which is preliminary data.</text>
</comment>
<organism evidence="1 2">
    <name type="scientific">Streptomyces phaeofaciens</name>
    <dbReference type="NCBI Taxonomy" id="68254"/>
    <lineage>
        <taxon>Bacteria</taxon>
        <taxon>Bacillati</taxon>
        <taxon>Actinomycetota</taxon>
        <taxon>Actinomycetes</taxon>
        <taxon>Kitasatosporales</taxon>
        <taxon>Streptomycetaceae</taxon>
        <taxon>Streptomyces</taxon>
    </lineage>
</organism>
<dbReference type="Proteomes" id="UP000646776">
    <property type="component" value="Unassembled WGS sequence"/>
</dbReference>
<reference evidence="1" key="2">
    <citation type="submission" date="2020-09" db="EMBL/GenBank/DDBJ databases">
        <authorList>
            <person name="Sun Q."/>
            <person name="Ohkuma M."/>
        </authorList>
    </citation>
    <scope>NUCLEOTIDE SEQUENCE</scope>
    <source>
        <strain evidence="1">JCM 4125</strain>
    </source>
</reference>
<dbReference type="AlphaFoldDB" id="A0A918H2U5"/>
<proteinExistence type="predicted"/>